<dbReference type="CDD" id="cd00093">
    <property type="entry name" value="HTH_XRE"/>
    <property type="match status" value="1"/>
</dbReference>
<dbReference type="Pfam" id="PF12472">
    <property type="entry name" value="DUF3693"/>
    <property type="match status" value="1"/>
</dbReference>
<dbReference type="SUPFAM" id="SSF47413">
    <property type="entry name" value="lambda repressor-like DNA-binding domains"/>
    <property type="match status" value="1"/>
</dbReference>
<dbReference type="AlphaFoldDB" id="A0A508AU45"/>
<dbReference type="GO" id="GO:0003677">
    <property type="term" value="F:DNA binding"/>
    <property type="evidence" value="ECO:0007669"/>
    <property type="project" value="InterPro"/>
</dbReference>
<dbReference type="RefSeq" id="WP_141482002.1">
    <property type="nucleotide sequence ID" value="NZ_VICD02000127.1"/>
</dbReference>
<evidence type="ECO:0000313" key="2">
    <source>
        <dbReference type="Proteomes" id="UP000320431"/>
    </source>
</evidence>
<protein>
    <submittedName>
        <fullName evidence="1">Helix-turn-helix domain-containing protein</fullName>
    </submittedName>
</protein>
<dbReference type="SMART" id="SM00530">
    <property type="entry name" value="HTH_XRE"/>
    <property type="match status" value="1"/>
</dbReference>
<accession>A0A508AU45</accession>
<dbReference type="EMBL" id="VICD02000127">
    <property type="protein sequence ID" value="KAB8191344.1"/>
    <property type="molecule type" value="Genomic_DNA"/>
</dbReference>
<feature type="non-terminal residue" evidence="1">
    <location>
        <position position="129"/>
    </location>
</feature>
<dbReference type="InterPro" id="IPR001387">
    <property type="entry name" value="Cro/C1-type_HTH"/>
</dbReference>
<dbReference type="InterPro" id="IPR010982">
    <property type="entry name" value="Lambda_DNA-bd_dom_sf"/>
</dbReference>
<name>A0A508AU45_9GAMM</name>
<dbReference type="Gene3D" id="1.10.260.40">
    <property type="entry name" value="lambda repressor-like DNA-binding domains"/>
    <property type="match status" value="1"/>
</dbReference>
<comment type="caution">
    <text evidence="1">The sequence shown here is derived from an EMBL/GenBank/DDBJ whole genome shotgun (WGS) entry which is preliminary data.</text>
</comment>
<reference evidence="1 2" key="1">
    <citation type="submission" date="2019-10" db="EMBL/GenBank/DDBJ databases">
        <title>Lysobacter alkalisoli sp. nov., isolated from saline-alkaline soil.</title>
        <authorList>
            <person name="Sun J.-Q."/>
        </authorList>
    </citation>
    <scope>NUCLEOTIDE SEQUENCE [LARGE SCALE GENOMIC DNA]</scope>
    <source>
        <strain evidence="1 2">KCTC 42381</strain>
    </source>
</reference>
<sequence>MNATKKLLDKWMEWRSASNGGPLTQKELAKELGVGQTSISNYKVGVSQAAPHVISKMARDLGESEAAWLALVESERARDGEDRRAWARIARQLGAAASIAVVALMVFPAPAKATVAANLNGNTPYALCE</sequence>
<dbReference type="Pfam" id="PF01381">
    <property type="entry name" value="HTH_3"/>
    <property type="match status" value="1"/>
</dbReference>
<proteinExistence type="predicted"/>
<dbReference type="InterPro" id="IPR021096">
    <property type="entry name" value="Vibrio_phage_VSK_Orf152"/>
</dbReference>
<dbReference type="PROSITE" id="PS50943">
    <property type="entry name" value="HTH_CROC1"/>
    <property type="match status" value="1"/>
</dbReference>
<organism evidence="1 2">
    <name type="scientific">Marilutibacter maris</name>
    <dbReference type="NCBI Taxonomy" id="1605891"/>
    <lineage>
        <taxon>Bacteria</taxon>
        <taxon>Pseudomonadati</taxon>
        <taxon>Pseudomonadota</taxon>
        <taxon>Gammaproteobacteria</taxon>
        <taxon>Lysobacterales</taxon>
        <taxon>Lysobacteraceae</taxon>
        <taxon>Marilutibacter</taxon>
    </lineage>
</organism>
<gene>
    <name evidence="1" type="ORF">FKV24_008015</name>
</gene>
<dbReference type="Proteomes" id="UP000320431">
    <property type="component" value="Unassembled WGS sequence"/>
</dbReference>
<evidence type="ECO:0000313" key="1">
    <source>
        <dbReference type="EMBL" id="KAB8191344.1"/>
    </source>
</evidence>